<dbReference type="AlphaFoldDB" id="A0A819PFB4"/>
<name>A0A819PFB4_9BILA</name>
<dbReference type="Proteomes" id="UP000663842">
    <property type="component" value="Unassembled WGS sequence"/>
</dbReference>
<organism evidence="1 2">
    <name type="scientific">Rotaria magnacalcarata</name>
    <dbReference type="NCBI Taxonomy" id="392030"/>
    <lineage>
        <taxon>Eukaryota</taxon>
        <taxon>Metazoa</taxon>
        <taxon>Spiralia</taxon>
        <taxon>Gnathifera</taxon>
        <taxon>Rotifera</taxon>
        <taxon>Eurotatoria</taxon>
        <taxon>Bdelloidea</taxon>
        <taxon>Philodinida</taxon>
        <taxon>Philodinidae</taxon>
        <taxon>Rotaria</taxon>
    </lineage>
</organism>
<sequence length="416" mass="46925">MGSGCCKETKIVDTSLAVVQTQNVAATEIPYGYVFIYPGKSKFKEAAICRRIKYQWRSLKSRYACYTENKKILVLKFTDFVGTDFSFYLFAASLLGTKTTHSNTLKLAARYYILRDDMFGHISIFLGVSKSNQTYTCPMLSIHTYRQSSKKTAIDYAEAQFSNKKKFDKKVGPLATSKEEHLSSDETAIMIPVEDIINIYYTSGVKKSVKAEEHSRLVPVVAKQGCCSCCKKTPEPVRETEINEEKSAERVITVHIQYSKYSNLDTVSNARILPESDRAQFYKNHFQPNTKLEFYLVRNAEYDSANFNEKRVHAENLCRIIMQLKGINGGGAVNSERLHTKEGTVVSAAATISYPNPEDLQQILNQSYYGIFGDVHQERLHSITTKHDFGTHVPVPTTTTVLASIEARPTDKKTAK</sequence>
<accession>A0A819PFB4</accession>
<reference evidence="1" key="1">
    <citation type="submission" date="2021-02" db="EMBL/GenBank/DDBJ databases">
        <authorList>
            <person name="Nowell W R."/>
        </authorList>
    </citation>
    <scope>NUCLEOTIDE SEQUENCE</scope>
</reference>
<evidence type="ECO:0000313" key="2">
    <source>
        <dbReference type="Proteomes" id="UP000663842"/>
    </source>
</evidence>
<dbReference type="EMBL" id="CAJOBF010002143">
    <property type="protein sequence ID" value="CAF4013160.1"/>
    <property type="molecule type" value="Genomic_DNA"/>
</dbReference>
<protein>
    <submittedName>
        <fullName evidence="1">Uncharacterized protein</fullName>
    </submittedName>
</protein>
<proteinExistence type="predicted"/>
<gene>
    <name evidence="1" type="ORF">UXM345_LOCUS16896</name>
</gene>
<evidence type="ECO:0000313" key="1">
    <source>
        <dbReference type="EMBL" id="CAF4013160.1"/>
    </source>
</evidence>
<comment type="caution">
    <text evidence="1">The sequence shown here is derived from an EMBL/GenBank/DDBJ whole genome shotgun (WGS) entry which is preliminary data.</text>
</comment>